<evidence type="ECO:0000256" key="1">
    <source>
        <dbReference type="SAM" id="Coils"/>
    </source>
</evidence>
<feature type="compositionally biased region" description="Low complexity" evidence="2">
    <location>
        <begin position="287"/>
        <end position="301"/>
    </location>
</feature>
<proteinExistence type="predicted"/>
<evidence type="ECO:0000313" key="6">
    <source>
        <dbReference type="Proteomes" id="UP000681075"/>
    </source>
</evidence>
<feature type="compositionally biased region" description="Basic and acidic residues" evidence="2">
    <location>
        <begin position="242"/>
        <end position="256"/>
    </location>
</feature>
<dbReference type="AlphaFoldDB" id="A0A8S8XL13"/>
<name>A0A8S8XL13_9PROT</name>
<dbReference type="Proteomes" id="UP000681075">
    <property type="component" value="Unassembled WGS sequence"/>
</dbReference>
<comment type="caution">
    <text evidence="5">The sequence shown here is derived from an EMBL/GenBank/DDBJ whole genome shotgun (WGS) entry which is preliminary data.</text>
</comment>
<gene>
    <name evidence="5" type="ORF">TMPK1_37370</name>
</gene>
<feature type="transmembrane region" description="Helical" evidence="3">
    <location>
        <begin position="12"/>
        <end position="30"/>
    </location>
</feature>
<evidence type="ECO:0000313" key="5">
    <source>
        <dbReference type="EMBL" id="GIL41500.1"/>
    </source>
</evidence>
<keyword evidence="1" id="KW-0175">Coiled coil</keyword>
<dbReference type="RefSeq" id="WP_420244996.1">
    <property type="nucleotide sequence ID" value="NZ_BOPV01000001.1"/>
</dbReference>
<keyword evidence="6" id="KW-1185">Reference proteome</keyword>
<feature type="compositionally biased region" description="Low complexity" evidence="2">
    <location>
        <begin position="74"/>
        <end position="114"/>
    </location>
</feature>
<dbReference type="InterPro" id="IPR006668">
    <property type="entry name" value="Mg_transptr_MgtE_intracell_dom"/>
</dbReference>
<evidence type="ECO:0000256" key="3">
    <source>
        <dbReference type="SAM" id="Phobius"/>
    </source>
</evidence>
<evidence type="ECO:0000259" key="4">
    <source>
        <dbReference type="Pfam" id="PF03448"/>
    </source>
</evidence>
<protein>
    <recommendedName>
        <fullName evidence="4">Magnesium transporter MgtE intracellular domain-containing protein</fullName>
    </recommendedName>
</protein>
<feature type="coiled-coil region" evidence="1">
    <location>
        <begin position="133"/>
        <end position="191"/>
    </location>
</feature>
<feature type="region of interest" description="Disordered" evidence="2">
    <location>
        <begin position="51"/>
        <end position="123"/>
    </location>
</feature>
<dbReference type="SUPFAM" id="SSF158791">
    <property type="entry name" value="MgtE N-terminal domain-like"/>
    <property type="match status" value="1"/>
</dbReference>
<dbReference type="Pfam" id="PF03448">
    <property type="entry name" value="MgtE_N"/>
    <property type="match status" value="1"/>
</dbReference>
<keyword evidence="3" id="KW-1133">Transmembrane helix</keyword>
<evidence type="ECO:0000256" key="2">
    <source>
        <dbReference type="SAM" id="MobiDB-lite"/>
    </source>
</evidence>
<keyword evidence="3" id="KW-0472">Membrane</keyword>
<keyword evidence="3" id="KW-0812">Transmembrane</keyword>
<sequence>MASQHRFFNNFRLLPATLVVVMIVFGVRVFDAVSLLLGGDAVPAVQTAQAQTKAPPASAVPKTEAAAAKPGQTAEPPASLPAPGAGGAAAPAVQNAAATGAAPKPGAPAPAAAGDGRRPVPEGNLSTAEVELLQTLATRRNELDQRAQQVEQREALLKVGEDRVNQKVAELNALKLDIEKLLSMRKSKEEAELQNLVKIYEAMKPREAATIFDGLDMPVLLDVVEKMKDQKVAPIFAQMKPERSREVTARLAERRKLPPTPPANALQPAALSAPIPAQTMTPPPAQAQPAAAPKPAANNKK</sequence>
<reference evidence="5" key="1">
    <citation type="submission" date="2021-02" db="EMBL/GenBank/DDBJ databases">
        <title>Genome sequence of Rhodospirillales sp. strain TMPK1 isolated from soil.</title>
        <authorList>
            <person name="Nakai R."/>
            <person name="Kusada H."/>
            <person name="Tamaki H."/>
        </authorList>
    </citation>
    <scope>NUCLEOTIDE SEQUENCE</scope>
    <source>
        <strain evidence="5">TMPK1</strain>
    </source>
</reference>
<organism evidence="5 6">
    <name type="scientific">Roseiterribacter gracilis</name>
    <dbReference type="NCBI Taxonomy" id="2812848"/>
    <lineage>
        <taxon>Bacteria</taxon>
        <taxon>Pseudomonadati</taxon>
        <taxon>Pseudomonadota</taxon>
        <taxon>Alphaproteobacteria</taxon>
        <taxon>Rhodospirillales</taxon>
        <taxon>Roseiterribacteraceae</taxon>
        <taxon>Roseiterribacter</taxon>
    </lineage>
</organism>
<feature type="domain" description="Magnesium transporter MgtE intracellular" evidence="4">
    <location>
        <begin position="191"/>
        <end position="250"/>
    </location>
</feature>
<dbReference type="EMBL" id="BOPV01000001">
    <property type="protein sequence ID" value="GIL41500.1"/>
    <property type="molecule type" value="Genomic_DNA"/>
</dbReference>
<feature type="region of interest" description="Disordered" evidence="2">
    <location>
        <begin position="242"/>
        <end position="301"/>
    </location>
</feature>
<accession>A0A8S8XL13</accession>